<evidence type="ECO:0000313" key="6">
    <source>
        <dbReference type="EMBL" id="SHO60186.1"/>
    </source>
</evidence>
<accession>A0A1M7Z6B9</accession>
<dbReference type="AlphaFoldDB" id="A0A1M7Z6B9"/>
<protein>
    <submittedName>
        <fullName evidence="6">Glycosyltransferase, catalytic subunit of cellulose synthase and poly-beta-1,6-N-acetylglucosamine synthase</fullName>
    </submittedName>
</protein>
<dbReference type="EMBL" id="FRXN01000001">
    <property type="protein sequence ID" value="SHO60186.1"/>
    <property type="molecule type" value="Genomic_DNA"/>
</dbReference>
<sequence>MYNFLFYFLIELFGVAFMILSFSVVLVYLTIMVLSALEMRDFRKKNKYADYQDIITSPIAPGVSIIAPAFNEASNIVQNAKSLLSLHYGRFEVIIVNDGSKDDTLQRLIEAFELKKTDYAFHPELESQPIRGIYKSPNKSFRRLIVVDKENGGKADALNAGINISQMEILACIDVDCILSSDSITRMVRPFMEETNRKVIAVGGAIGIANNCDVKDGTVTKYRAPETTLGRFQVIEYCRAFLMGRMAWSRINGLMLISGAFGFFKRDLVMAVGGYFPKTVGEDMELVVRMRRYMEEKKIPYKVSFIPDPLCWTEVPEDQDVLSRQRNRWMRGTIETLQLHRKIGFNPRYGILGMISYPFWALFEKFAPIIEIVGLIYTLILMVIGDFSAVYFLGLLLMVYLLSLMVSSFSLLYEQIAFNNYKDRKDLNRLIWIILLEPILIHPKVVLWGIRGHIDFIIGKGGWGKMIRTGFKTAEDRKNIETQSNSI</sequence>
<evidence type="ECO:0000256" key="4">
    <source>
        <dbReference type="SAM" id="Phobius"/>
    </source>
</evidence>
<keyword evidence="3 6" id="KW-0808">Transferase</keyword>
<evidence type="ECO:0000313" key="7">
    <source>
        <dbReference type="Proteomes" id="UP000184609"/>
    </source>
</evidence>
<comment type="similarity">
    <text evidence="1">Belongs to the glycosyltransferase 2 family.</text>
</comment>
<dbReference type="Proteomes" id="UP000184609">
    <property type="component" value="Unassembled WGS sequence"/>
</dbReference>
<dbReference type="OrthoDB" id="9766299at2"/>
<dbReference type="Gene3D" id="3.90.550.10">
    <property type="entry name" value="Spore Coat Polysaccharide Biosynthesis Protein SpsA, Chain A"/>
    <property type="match status" value="1"/>
</dbReference>
<dbReference type="PANTHER" id="PTHR43630:SF1">
    <property type="entry name" value="POLY-BETA-1,6-N-ACETYL-D-GLUCOSAMINE SYNTHASE"/>
    <property type="match status" value="1"/>
</dbReference>
<evidence type="ECO:0000256" key="3">
    <source>
        <dbReference type="ARBA" id="ARBA00022679"/>
    </source>
</evidence>
<keyword evidence="7" id="KW-1185">Reference proteome</keyword>
<proteinExistence type="inferred from homology"/>
<keyword evidence="2" id="KW-0328">Glycosyltransferase</keyword>
<dbReference type="RefSeq" id="WP_073570281.1">
    <property type="nucleotide sequence ID" value="NZ_FRXN01000001.1"/>
</dbReference>
<feature type="domain" description="Glycosyltransferase 2-like" evidence="5">
    <location>
        <begin position="64"/>
        <end position="206"/>
    </location>
</feature>
<feature type="transmembrane region" description="Helical" evidence="4">
    <location>
        <begin position="391"/>
        <end position="410"/>
    </location>
</feature>
<keyword evidence="4" id="KW-1133">Transmembrane helix</keyword>
<feature type="transmembrane region" description="Helical" evidence="4">
    <location>
        <begin position="430"/>
        <end position="450"/>
    </location>
</feature>
<gene>
    <name evidence="6" type="ORF">SAMN04488108_0629</name>
</gene>
<feature type="transmembrane region" description="Helical" evidence="4">
    <location>
        <begin position="6"/>
        <end position="37"/>
    </location>
</feature>
<dbReference type="SUPFAM" id="SSF53448">
    <property type="entry name" value="Nucleotide-diphospho-sugar transferases"/>
    <property type="match status" value="1"/>
</dbReference>
<reference evidence="7" key="1">
    <citation type="submission" date="2016-12" db="EMBL/GenBank/DDBJ databases">
        <authorList>
            <person name="Varghese N."/>
            <person name="Submissions S."/>
        </authorList>
    </citation>
    <scope>NUCLEOTIDE SEQUENCE [LARGE SCALE GENOMIC DNA]</scope>
    <source>
        <strain evidence="7">DSM 25035</strain>
    </source>
</reference>
<dbReference type="GO" id="GO:0016757">
    <property type="term" value="F:glycosyltransferase activity"/>
    <property type="evidence" value="ECO:0007669"/>
    <property type="project" value="UniProtKB-KW"/>
</dbReference>
<keyword evidence="4" id="KW-0472">Membrane</keyword>
<dbReference type="InterPro" id="IPR029044">
    <property type="entry name" value="Nucleotide-diphossugar_trans"/>
</dbReference>
<feature type="transmembrane region" description="Helical" evidence="4">
    <location>
        <begin position="366"/>
        <end position="384"/>
    </location>
</feature>
<dbReference type="PANTHER" id="PTHR43630">
    <property type="entry name" value="POLY-BETA-1,6-N-ACETYL-D-GLUCOSAMINE SYNTHASE"/>
    <property type="match status" value="1"/>
</dbReference>
<organism evidence="6 7">
    <name type="scientific">Algoriphagus zhangzhouensis</name>
    <dbReference type="NCBI Taxonomy" id="1073327"/>
    <lineage>
        <taxon>Bacteria</taxon>
        <taxon>Pseudomonadati</taxon>
        <taxon>Bacteroidota</taxon>
        <taxon>Cytophagia</taxon>
        <taxon>Cytophagales</taxon>
        <taxon>Cyclobacteriaceae</taxon>
        <taxon>Algoriphagus</taxon>
    </lineage>
</organism>
<keyword evidence="4" id="KW-0812">Transmembrane</keyword>
<evidence type="ECO:0000256" key="2">
    <source>
        <dbReference type="ARBA" id="ARBA00022676"/>
    </source>
</evidence>
<evidence type="ECO:0000259" key="5">
    <source>
        <dbReference type="Pfam" id="PF00535"/>
    </source>
</evidence>
<dbReference type="CDD" id="cd06423">
    <property type="entry name" value="CESA_like"/>
    <property type="match status" value="1"/>
</dbReference>
<name>A0A1M7Z6B9_9BACT</name>
<dbReference type="STRING" id="1073327.SAMN04488108_0629"/>
<dbReference type="Pfam" id="PF00535">
    <property type="entry name" value="Glycos_transf_2"/>
    <property type="match status" value="1"/>
</dbReference>
<feature type="transmembrane region" description="Helical" evidence="4">
    <location>
        <begin position="247"/>
        <end position="264"/>
    </location>
</feature>
<evidence type="ECO:0000256" key="1">
    <source>
        <dbReference type="ARBA" id="ARBA00006739"/>
    </source>
</evidence>
<dbReference type="InterPro" id="IPR001173">
    <property type="entry name" value="Glyco_trans_2-like"/>
</dbReference>